<dbReference type="PANTHER" id="PTHR44846:SF1">
    <property type="entry name" value="MANNOSYL-D-GLYCERATE TRANSPORT_METABOLISM SYSTEM REPRESSOR MNGR-RELATED"/>
    <property type="match status" value="1"/>
</dbReference>
<reference evidence="5 6" key="1">
    <citation type="submission" date="2019-10" db="EMBL/GenBank/DDBJ databases">
        <title>The Genome Sequence of Clostridium tarantellae Isolated from Fish Brain.</title>
        <authorList>
            <person name="Bano L."/>
            <person name="Kiel M."/>
            <person name="Sales G."/>
            <person name="Doxey A.C."/>
            <person name="Mansfield M.J."/>
            <person name="Schiavone M."/>
            <person name="Rossetto O."/>
            <person name="Pirazzini M."/>
            <person name="Dobrindt U."/>
            <person name="Montecucco C."/>
        </authorList>
    </citation>
    <scope>NUCLEOTIDE SEQUENCE [LARGE SCALE GENOMIC DNA]</scope>
    <source>
        <strain evidence="5 6">DSM 3997</strain>
    </source>
</reference>
<dbReference type="SMART" id="SM00345">
    <property type="entry name" value="HTH_GNTR"/>
    <property type="match status" value="1"/>
</dbReference>
<dbReference type="SMART" id="SM00866">
    <property type="entry name" value="UTRA"/>
    <property type="match status" value="1"/>
</dbReference>
<dbReference type="Gene3D" id="1.10.10.10">
    <property type="entry name" value="Winged helix-like DNA-binding domain superfamily/Winged helix DNA-binding domain"/>
    <property type="match status" value="1"/>
</dbReference>
<dbReference type="GO" id="GO:0003677">
    <property type="term" value="F:DNA binding"/>
    <property type="evidence" value="ECO:0007669"/>
    <property type="project" value="UniProtKB-KW"/>
</dbReference>
<dbReference type="InterPro" id="IPR050679">
    <property type="entry name" value="Bact_HTH_transcr_reg"/>
</dbReference>
<dbReference type="Pfam" id="PF00392">
    <property type="entry name" value="GntR"/>
    <property type="match status" value="1"/>
</dbReference>
<dbReference type="PRINTS" id="PR00035">
    <property type="entry name" value="HTHGNTR"/>
</dbReference>
<dbReference type="InterPro" id="IPR000524">
    <property type="entry name" value="Tscrpt_reg_HTH_GntR"/>
</dbReference>
<keyword evidence="6" id="KW-1185">Reference proteome</keyword>
<dbReference type="PROSITE" id="PS50949">
    <property type="entry name" value="HTH_GNTR"/>
    <property type="match status" value="1"/>
</dbReference>
<keyword evidence="3" id="KW-0804">Transcription</keyword>
<accession>A0A6I1MNA2</accession>
<keyword evidence="1" id="KW-0805">Transcription regulation</keyword>
<sequence length="234" mass="26863">MKEPKYKQIENYLKELIESKELGEGDLLPSENQLCEMFEVTRMTVRSALNNLVKEGRIVKHKGLGSVVLGCKINDNISVINSFTNEIKQKGFQVKNVLQEFAIMRADEFIAKQLKIKTGDEIWKIVRVRIANDEQISYMITYMPAKLFPDLSKDHCKGSLYEYIQKKCGHKIAVAHRSIEAVIATDKIKDALGLDFYAPLLHIEQITKLESSVIFEYSHTYHYNYNLTLNAVSN</sequence>
<evidence type="ECO:0000313" key="5">
    <source>
        <dbReference type="EMBL" id="MPQ44885.1"/>
    </source>
</evidence>
<dbReference type="GO" id="GO:0003700">
    <property type="term" value="F:DNA-binding transcription factor activity"/>
    <property type="evidence" value="ECO:0007669"/>
    <property type="project" value="InterPro"/>
</dbReference>
<gene>
    <name evidence="5" type="ORF">GBZ86_14180</name>
</gene>
<organism evidence="5 6">
    <name type="scientific">Clostridium tarantellae</name>
    <dbReference type="NCBI Taxonomy" id="39493"/>
    <lineage>
        <taxon>Bacteria</taxon>
        <taxon>Bacillati</taxon>
        <taxon>Bacillota</taxon>
        <taxon>Clostridia</taxon>
        <taxon>Eubacteriales</taxon>
        <taxon>Clostridiaceae</taxon>
        <taxon>Clostridium</taxon>
    </lineage>
</organism>
<keyword evidence="2" id="KW-0238">DNA-binding</keyword>
<dbReference type="Proteomes" id="UP000430345">
    <property type="component" value="Unassembled WGS sequence"/>
</dbReference>
<evidence type="ECO:0000313" key="6">
    <source>
        <dbReference type="Proteomes" id="UP000430345"/>
    </source>
</evidence>
<dbReference type="SUPFAM" id="SSF46785">
    <property type="entry name" value="Winged helix' DNA-binding domain"/>
    <property type="match status" value="1"/>
</dbReference>
<dbReference type="Pfam" id="PF07702">
    <property type="entry name" value="UTRA"/>
    <property type="match status" value="1"/>
</dbReference>
<comment type="caution">
    <text evidence="5">The sequence shown here is derived from an EMBL/GenBank/DDBJ whole genome shotgun (WGS) entry which is preliminary data.</text>
</comment>
<dbReference type="InterPro" id="IPR036388">
    <property type="entry name" value="WH-like_DNA-bd_sf"/>
</dbReference>
<evidence type="ECO:0000256" key="3">
    <source>
        <dbReference type="ARBA" id="ARBA00023163"/>
    </source>
</evidence>
<dbReference type="RefSeq" id="WP_152891740.1">
    <property type="nucleotide sequence ID" value="NZ_WHJC01000347.1"/>
</dbReference>
<dbReference type="AlphaFoldDB" id="A0A6I1MNA2"/>
<evidence type="ECO:0000256" key="1">
    <source>
        <dbReference type="ARBA" id="ARBA00023015"/>
    </source>
</evidence>
<protein>
    <submittedName>
        <fullName evidence="5">UTRA domain-containing protein</fullName>
    </submittedName>
</protein>
<name>A0A6I1MNA2_9CLOT</name>
<proteinExistence type="predicted"/>
<dbReference type="GO" id="GO:0045892">
    <property type="term" value="P:negative regulation of DNA-templated transcription"/>
    <property type="evidence" value="ECO:0007669"/>
    <property type="project" value="TreeGrafter"/>
</dbReference>
<dbReference type="Gene3D" id="3.40.1410.10">
    <property type="entry name" value="Chorismate lyase-like"/>
    <property type="match status" value="1"/>
</dbReference>
<dbReference type="InterPro" id="IPR036390">
    <property type="entry name" value="WH_DNA-bd_sf"/>
</dbReference>
<dbReference type="InterPro" id="IPR011663">
    <property type="entry name" value="UTRA"/>
</dbReference>
<dbReference type="InterPro" id="IPR028978">
    <property type="entry name" value="Chorismate_lyase_/UTRA_dom_sf"/>
</dbReference>
<dbReference type="OrthoDB" id="1648691at2"/>
<evidence type="ECO:0000259" key="4">
    <source>
        <dbReference type="PROSITE" id="PS50949"/>
    </source>
</evidence>
<dbReference type="PANTHER" id="PTHR44846">
    <property type="entry name" value="MANNOSYL-D-GLYCERATE TRANSPORT/METABOLISM SYSTEM REPRESSOR MNGR-RELATED"/>
    <property type="match status" value="1"/>
</dbReference>
<feature type="domain" description="HTH gntR-type" evidence="4">
    <location>
        <begin position="3"/>
        <end position="71"/>
    </location>
</feature>
<dbReference type="CDD" id="cd07377">
    <property type="entry name" value="WHTH_GntR"/>
    <property type="match status" value="1"/>
</dbReference>
<dbReference type="EMBL" id="WHJC01000347">
    <property type="protein sequence ID" value="MPQ44885.1"/>
    <property type="molecule type" value="Genomic_DNA"/>
</dbReference>
<evidence type="ECO:0000256" key="2">
    <source>
        <dbReference type="ARBA" id="ARBA00023125"/>
    </source>
</evidence>
<dbReference type="SUPFAM" id="SSF64288">
    <property type="entry name" value="Chorismate lyase-like"/>
    <property type="match status" value="1"/>
</dbReference>